<reference evidence="3" key="1">
    <citation type="submission" date="2023-07" db="EMBL/GenBank/DDBJ databases">
        <title>30 novel species of actinomycetes from the DSMZ collection.</title>
        <authorList>
            <person name="Nouioui I."/>
        </authorList>
    </citation>
    <scope>NUCLEOTIDE SEQUENCE [LARGE SCALE GENOMIC DNA]</scope>
    <source>
        <strain evidence="3">DSM 41770</strain>
    </source>
</reference>
<dbReference type="Proteomes" id="UP001183777">
    <property type="component" value="Unassembled WGS sequence"/>
</dbReference>
<organism evidence="2 3">
    <name type="scientific">Streptomyces salyersiae</name>
    <dbReference type="NCBI Taxonomy" id="3075530"/>
    <lineage>
        <taxon>Bacteria</taxon>
        <taxon>Bacillati</taxon>
        <taxon>Actinomycetota</taxon>
        <taxon>Actinomycetes</taxon>
        <taxon>Kitasatosporales</taxon>
        <taxon>Streptomycetaceae</taxon>
        <taxon>Streptomyces</taxon>
    </lineage>
</organism>
<dbReference type="PROSITE" id="PS51257">
    <property type="entry name" value="PROKAR_LIPOPROTEIN"/>
    <property type="match status" value="1"/>
</dbReference>
<sequence>MEAMTGRVTAQVARIARYTGPLLIVLVSASCGFVIGVIASTVRIKP</sequence>
<dbReference type="EMBL" id="JAVREX010000004">
    <property type="protein sequence ID" value="MDT0428498.1"/>
    <property type="molecule type" value="Genomic_DNA"/>
</dbReference>
<comment type="caution">
    <text evidence="2">The sequence shown here is derived from an EMBL/GenBank/DDBJ whole genome shotgun (WGS) entry which is preliminary data.</text>
</comment>
<keyword evidence="3" id="KW-1185">Reference proteome</keyword>
<keyword evidence="1" id="KW-1133">Transmembrane helix</keyword>
<gene>
    <name evidence="2" type="ORF">RM649_12675</name>
</gene>
<keyword evidence="1" id="KW-0472">Membrane</keyword>
<evidence type="ECO:0008006" key="4">
    <source>
        <dbReference type="Google" id="ProtNLM"/>
    </source>
</evidence>
<proteinExistence type="predicted"/>
<feature type="transmembrane region" description="Helical" evidence="1">
    <location>
        <begin position="20"/>
        <end position="42"/>
    </location>
</feature>
<evidence type="ECO:0000313" key="2">
    <source>
        <dbReference type="EMBL" id="MDT0428498.1"/>
    </source>
</evidence>
<dbReference type="RefSeq" id="WP_311656293.1">
    <property type="nucleotide sequence ID" value="NZ_JAVREX010000004.1"/>
</dbReference>
<name>A0ABU2RI20_9ACTN</name>
<evidence type="ECO:0000256" key="1">
    <source>
        <dbReference type="SAM" id="Phobius"/>
    </source>
</evidence>
<accession>A0ABU2RI20</accession>
<keyword evidence="1" id="KW-0812">Transmembrane</keyword>
<evidence type="ECO:0000313" key="3">
    <source>
        <dbReference type="Proteomes" id="UP001183777"/>
    </source>
</evidence>
<protein>
    <recommendedName>
        <fullName evidence="4">Lipoprotein</fullName>
    </recommendedName>
</protein>